<keyword evidence="9" id="KW-1003">Cell membrane</keyword>
<evidence type="ECO:0000256" key="5">
    <source>
        <dbReference type="ARBA" id="ARBA00022967"/>
    </source>
</evidence>
<name>A0A0C7P5D5_DEFTU</name>
<accession>A0A0C7P5D5</accession>
<keyword evidence="4 9" id="KW-0460">Magnesium</keyword>
<keyword evidence="6 9" id="KW-1133">Transmembrane helix</keyword>
<dbReference type="NCBIfam" id="NF001957">
    <property type="entry name" value="PRK00733.3-2"/>
    <property type="match status" value="1"/>
</dbReference>
<dbReference type="OrthoDB" id="9808652at2"/>
<comment type="caution">
    <text evidence="9">Lacks conserved residue(s) required for the propagation of feature annotation.</text>
</comment>
<comment type="catalytic activity">
    <reaction evidence="9">
        <text>Na(+)(in) + diphosphate + H2O = Na(+)(out) + 2 phosphate + H(+)</text>
        <dbReference type="Rhea" id="RHEA:57884"/>
        <dbReference type="ChEBI" id="CHEBI:15377"/>
        <dbReference type="ChEBI" id="CHEBI:15378"/>
        <dbReference type="ChEBI" id="CHEBI:29101"/>
        <dbReference type="ChEBI" id="CHEBI:33019"/>
        <dbReference type="ChEBI" id="CHEBI:43474"/>
        <dbReference type="EC" id="7.2.3.1"/>
    </reaction>
</comment>
<keyword evidence="2 9" id="KW-0813">Transport</keyword>
<feature type="transmembrane region" description="Helical" evidence="9">
    <location>
        <begin position="353"/>
        <end position="377"/>
    </location>
</feature>
<keyword evidence="3 9" id="KW-0812">Transmembrane</keyword>
<evidence type="ECO:0000256" key="3">
    <source>
        <dbReference type="ARBA" id="ARBA00022692"/>
    </source>
</evidence>
<feature type="transmembrane region" description="Helical" evidence="9">
    <location>
        <begin position="49"/>
        <end position="71"/>
    </location>
</feature>
<dbReference type="GO" id="GO:0012505">
    <property type="term" value="C:endomembrane system"/>
    <property type="evidence" value="ECO:0007669"/>
    <property type="project" value="UniProtKB-SubCell"/>
</dbReference>
<dbReference type="GO" id="GO:0005886">
    <property type="term" value="C:plasma membrane"/>
    <property type="evidence" value="ECO:0007669"/>
    <property type="project" value="UniProtKB-SubCell"/>
</dbReference>
<dbReference type="KEGG" id="dtn:DTL3_1759"/>
<comment type="activity regulation">
    <text evidence="9">Requires K(+) for maximal activity.</text>
</comment>
<evidence type="ECO:0000256" key="6">
    <source>
        <dbReference type="ARBA" id="ARBA00022989"/>
    </source>
</evidence>
<feature type="transmembrane region" description="Helical" evidence="9">
    <location>
        <begin position="118"/>
        <end position="148"/>
    </location>
</feature>
<evidence type="ECO:0000256" key="8">
    <source>
        <dbReference type="ARBA" id="ARBA00023136"/>
    </source>
</evidence>
<sequence length="660" mass="68511">MGAVTRLISVISGGIGLIFTIFLVFNVLEKSPGDEKMQKLSKAIQVGAKSFIIAEYRILFIVLALLAVFLWKISSHSMAISFLMGSIFSALAGYFGLSISTRANSRTTYGATKSLKDALTISFNGGAVMGMTVVSLGLIGLGGVFFLFDGNVEIMSGYAMGASFAALFARVGGGIFTKAADIGADLVGKVEANIPEDDPRNPAVIADNVGDNVGDVAGMGADLYESYVGAIFSASVLGGIDYSIKGAIFPFFVASSGLLLSILGIILVNLFIKKSDNVEPQKALDFGTYITSFFQAIAVIVLSKIILGSFKPALIAILGMMVGILIGAVTEYYTSKKPIDDLAKSAPSGPAPLIINGLALGMESTLLPVLFIGISIVLSFKLYGLYGIAIAALGMLSTLGITLSIDAYGPIADNAGGIAQMAKLDPHVREITDKLDTVGNTTAAIGKGFAIGSAALTALALFASYTQEVNISVVDLNHANVFVALLAGAMLPFLFSSLVLKAVGKAANLMVEEVRRQFKEIVGLIDGKAEPNYGKCVKIATSGALKHMVLPSLIAIIAPILTYLLLGKEAVAGMLAGATVCGVMLAIFMANSGGAWDNAKKTIESGELGGKGSLSHKASIVGDTVGDPLKDTAGPSINILIKLMSIVSIVIIPILEVFLS</sequence>
<dbReference type="Proteomes" id="UP000032809">
    <property type="component" value="Chromosome I"/>
</dbReference>
<dbReference type="GO" id="GO:0000287">
    <property type="term" value="F:magnesium ion binding"/>
    <property type="evidence" value="ECO:0007669"/>
    <property type="project" value="UniProtKB-UniRule"/>
</dbReference>
<feature type="transmembrane region" description="Helical" evidence="9">
    <location>
        <begin position="77"/>
        <end position="97"/>
    </location>
</feature>
<keyword evidence="9" id="KW-0739">Sodium transport</keyword>
<evidence type="ECO:0000256" key="9">
    <source>
        <dbReference type="HAMAP-Rule" id="MF_01129"/>
    </source>
</evidence>
<feature type="transmembrane region" description="Helical" evidence="9">
    <location>
        <begin position="479"/>
        <end position="500"/>
    </location>
</feature>
<proteinExistence type="inferred from homology"/>
<reference evidence="11" key="1">
    <citation type="submission" date="2014-11" db="EMBL/GenBank/DDBJ databases">
        <authorList>
            <person name="Wibberg D."/>
        </authorList>
    </citation>
    <scope>NUCLEOTIDE SEQUENCE [LARGE SCALE GENOMIC DNA]</scope>
    <source>
        <strain evidence="11">L3</strain>
    </source>
</reference>
<dbReference type="STRING" id="1006576.DTL3_1759"/>
<dbReference type="GO" id="GO:0004427">
    <property type="term" value="F:inorganic diphosphate phosphatase activity"/>
    <property type="evidence" value="ECO:0007669"/>
    <property type="project" value="UniProtKB-UniRule"/>
</dbReference>
<dbReference type="HAMAP" id="MF_01129">
    <property type="entry name" value="PPase_energized_pump"/>
    <property type="match status" value="1"/>
</dbReference>
<keyword evidence="9" id="KW-0915">Sodium</keyword>
<feature type="transmembrane region" description="Helical" evidence="9">
    <location>
        <begin position="6"/>
        <end position="28"/>
    </location>
</feature>
<comment type="cofactor">
    <cofactor evidence="9">
        <name>Mg(2+)</name>
        <dbReference type="ChEBI" id="CHEBI:18420"/>
    </cofactor>
</comment>
<comment type="subunit">
    <text evidence="9">Homodimer.</text>
</comment>
<feature type="transmembrane region" description="Helical" evidence="9">
    <location>
        <begin position="449"/>
        <end position="467"/>
    </location>
</feature>
<dbReference type="EC" id="7.2.3.1" evidence="9"/>
<dbReference type="GO" id="GO:0009678">
    <property type="term" value="F:diphosphate hydrolysis-driven proton transmembrane transporter activity"/>
    <property type="evidence" value="ECO:0007669"/>
    <property type="project" value="UniProtKB-UniRule"/>
</dbReference>
<dbReference type="GO" id="GO:0030955">
    <property type="term" value="F:potassium ion binding"/>
    <property type="evidence" value="ECO:0007669"/>
    <property type="project" value="UniProtKB-UniRule"/>
</dbReference>
<keyword evidence="8 9" id="KW-0472">Membrane</keyword>
<feature type="transmembrane region" description="Helical" evidence="9">
    <location>
        <begin position="284"/>
        <end position="307"/>
    </location>
</feature>
<dbReference type="AlphaFoldDB" id="A0A0C7P5D5"/>
<feature type="transmembrane region" description="Helical" evidence="9">
    <location>
        <begin position="383"/>
        <end position="405"/>
    </location>
</feature>
<comment type="subcellular location">
    <subcellularLocation>
        <location evidence="9">Cell membrane</location>
        <topology evidence="9">Multi-pass membrane protein</topology>
    </subcellularLocation>
    <subcellularLocation>
        <location evidence="1">Endomembrane system</location>
        <topology evidence="1">Multi-pass membrane protein</topology>
    </subcellularLocation>
</comment>
<evidence type="ECO:0000256" key="2">
    <source>
        <dbReference type="ARBA" id="ARBA00022448"/>
    </source>
</evidence>
<feature type="transmembrane region" description="Helical" evidence="9">
    <location>
        <begin position="313"/>
        <end position="333"/>
    </location>
</feature>
<feature type="transmembrane region" description="Helical" evidence="9">
    <location>
        <begin position="572"/>
        <end position="591"/>
    </location>
</feature>
<feature type="site" description="Determinant of potassium dependence" evidence="9">
    <location>
        <position position="443"/>
    </location>
</feature>
<keyword evidence="5 9" id="KW-1278">Translocase</keyword>
<organism evidence="10 11">
    <name type="scientific">Defluviitoga tunisiensis</name>
    <dbReference type="NCBI Taxonomy" id="1006576"/>
    <lineage>
        <taxon>Bacteria</taxon>
        <taxon>Thermotogati</taxon>
        <taxon>Thermotogota</taxon>
        <taxon>Thermotogae</taxon>
        <taxon>Petrotogales</taxon>
        <taxon>Petrotogaceae</taxon>
        <taxon>Defluviitoga</taxon>
    </lineage>
</organism>
<dbReference type="PATRIC" id="fig|1006576.9.peg.1754"/>
<dbReference type="PIRSF" id="PIRSF001265">
    <property type="entry name" value="H+-PPase"/>
    <property type="match status" value="1"/>
</dbReference>
<comment type="function">
    <text evidence="9">Sodium pump that utilizes the energy of pyrophosphate hydrolysis as the driving force for Na(+) movement across the membrane.</text>
</comment>
<evidence type="ECO:0000256" key="1">
    <source>
        <dbReference type="ARBA" id="ARBA00004127"/>
    </source>
</evidence>
<feature type="transmembrane region" description="Helical" evidence="9">
    <location>
        <begin position="548"/>
        <end position="566"/>
    </location>
</feature>
<dbReference type="RefSeq" id="WP_045088376.1">
    <property type="nucleotide sequence ID" value="NZ_LN824141.1"/>
</dbReference>
<keyword evidence="7 9" id="KW-0406">Ion transport</keyword>
<feature type="transmembrane region" description="Helical" evidence="9">
    <location>
        <begin position="247"/>
        <end position="272"/>
    </location>
</feature>
<comment type="similarity">
    <text evidence="9">Belongs to the H(+)-translocating pyrophosphatase (TC 3.A.10) family. K(+)-stimulated subfamily.</text>
</comment>
<dbReference type="NCBIfam" id="TIGR01104">
    <property type="entry name" value="V_PPase"/>
    <property type="match status" value="1"/>
</dbReference>
<evidence type="ECO:0000313" key="11">
    <source>
        <dbReference type="Proteomes" id="UP000032809"/>
    </source>
</evidence>
<keyword evidence="9" id="KW-0630">Potassium</keyword>
<dbReference type="NCBIfam" id="NF001960">
    <property type="entry name" value="PRK00733.3-5"/>
    <property type="match status" value="1"/>
</dbReference>
<keyword evidence="10" id="KW-0378">Hydrolase</keyword>
<feature type="transmembrane region" description="Helical" evidence="9">
    <location>
        <begin position="639"/>
        <end position="659"/>
    </location>
</feature>
<evidence type="ECO:0000256" key="4">
    <source>
        <dbReference type="ARBA" id="ARBA00022842"/>
    </source>
</evidence>
<evidence type="ECO:0000256" key="7">
    <source>
        <dbReference type="ARBA" id="ARBA00023065"/>
    </source>
</evidence>
<dbReference type="EMBL" id="LN824141">
    <property type="protein sequence ID" value="CEP79044.1"/>
    <property type="molecule type" value="Genomic_DNA"/>
</dbReference>
<protein>
    <recommendedName>
        <fullName evidence="9">Putative K(+)-stimulated pyrophosphate-energized sodium pump</fullName>
        <ecNumber evidence="9">7.2.3.1</ecNumber>
    </recommendedName>
    <alternativeName>
        <fullName evidence="9">Membrane-bound sodium-translocating pyrophosphatase</fullName>
    </alternativeName>
    <alternativeName>
        <fullName evidence="9">Pyrophosphate-energized inorganic pyrophosphatase</fullName>
        <shortName evidence="9">Na(+)-PPase</shortName>
    </alternativeName>
</protein>
<dbReference type="Pfam" id="PF03030">
    <property type="entry name" value="H_PPase"/>
    <property type="match status" value="1"/>
</dbReference>
<gene>
    <name evidence="10" type="primary">hppA3</name>
    <name evidence="9" type="synonym">hppA</name>
    <name evidence="10" type="ORF">DTL3_1759</name>
</gene>
<dbReference type="PANTHER" id="PTHR31998">
    <property type="entry name" value="K(+)-INSENSITIVE PYROPHOSPHATE-ENERGIZED PROTON PUMP"/>
    <property type="match status" value="1"/>
</dbReference>
<evidence type="ECO:0000313" key="10">
    <source>
        <dbReference type="EMBL" id="CEP79044.1"/>
    </source>
</evidence>
<keyword evidence="11" id="KW-1185">Reference proteome</keyword>
<dbReference type="HOGENOM" id="CLU_008743_3_1_0"/>
<dbReference type="InterPro" id="IPR004131">
    <property type="entry name" value="PPase-energised_H-pump"/>
</dbReference>
<dbReference type="GO" id="GO:0006814">
    <property type="term" value="P:sodium ion transport"/>
    <property type="evidence" value="ECO:0007669"/>
    <property type="project" value="UniProtKB-UniRule"/>
</dbReference>